<dbReference type="Proteomes" id="UP000193380">
    <property type="component" value="Unassembled WGS sequence"/>
</dbReference>
<dbReference type="InterPro" id="IPR036388">
    <property type="entry name" value="WH-like_DNA-bd_sf"/>
</dbReference>
<protein>
    <recommendedName>
        <fullName evidence="1">HTH psq-type domain-containing protein</fullName>
    </recommendedName>
</protein>
<dbReference type="PaxDb" id="8022-A0A060WCB9"/>
<dbReference type="InterPro" id="IPR007889">
    <property type="entry name" value="HTH_Psq"/>
</dbReference>
<feature type="domain" description="HTH psq-type" evidence="1">
    <location>
        <begin position="90"/>
        <end position="124"/>
    </location>
</feature>
<reference evidence="2" key="1">
    <citation type="journal article" date="2014" name="Nat. Commun.">
        <title>The rainbow trout genome provides novel insights into evolution after whole-genome duplication in vertebrates.</title>
        <authorList>
            <person name="Berthelot C."/>
            <person name="Brunet F."/>
            <person name="Chalopin D."/>
            <person name="Juanchich A."/>
            <person name="Bernard M."/>
            <person name="Noel B."/>
            <person name="Bento P."/>
            <person name="Da Silva C."/>
            <person name="Labadie K."/>
            <person name="Alberti A."/>
            <person name="Aury J.M."/>
            <person name="Louis A."/>
            <person name="Dehais P."/>
            <person name="Bardou P."/>
            <person name="Montfort J."/>
            <person name="Klopp C."/>
            <person name="Cabau C."/>
            <person name="Gaspin C."/>
            <person name="Thorgaard G.H."/>
            <person name="Boussaha M."/>
            <person name="Quillet E."/>
            <person name="Guyomard R."/>
            <person name="Galiana D."/>
            <person name="Bobe J."/>
            <person name="Volff J.N."/>
            <person name="Genet C."/>
            <person name="Wincker P."/>
            <person name="Jaillon O."/>
            <person name="Roest Crollius H."/>
            <person name="Guiguen Y."/>
        </authorList>
    </citation>
    <scope>NUCLEOTIDE SEQUENCE [LARGE SCALE GENOMIC DNA]</scope>
</reference>
<organism evidence="2 3">
    <name type="scientific">Oncorhynchus mykiss</name>
    <name type="common">Rainbow trout</name>
    <name type="synonym">Salmo gairdneri</name>
    <dbReference type="NCBI Taxonomy" id="8022"/>
    <lineage>
        <taxon>Eukaryota</taxon>
        <taxon>Metazoa</taxon>
        <taxon>Chordata</taxon>
        <taxon>Craniata</taxon>
        <taxon>Vertebrata</taxon>
        <taxon>Euteleostomi</taxon>
        <taxon>Actinopterygii</taxon>
        <taxon>Neopterygii</taxon>
        <taxon>Teleostei</taxon>
        <taxon>Protacanthopterygii</taxon>
        <taxon>Salmoniformes</taxon>
        <taxon>Salmonidae</taxon>
        <taxon>Salmoninae</taxon>
        <taxon>Oncorhynchus</taxon>
    </lineage>
</organism>
<name>A0A060WCB9_ONCMY</name>
<dbReference type="EMBL" id="FR904482">
    <property type="protein sequence ID" value="CDQ64772.1"/>
    <property type="molecule type" value="Genomic_DNA"/>
</dbReference>
<dbReference type="GO" id="GO:0003677">
    <property type="term" value="F:DNA binding"/>
    <property type="evidence" value="ECO:0007669"/>
    <property type="project" value="InterPro"/>
</dbReference>
<gene>
    <name evidence="2" type="ORF">GSONMT00071931001</name>
</gene>
<dbReference type="AlphaFoldDB" id="A0A060WCB9"/>
<dbReference type="Gene3D" id="1.10.10.10">
    <property type="entry name" value="Winged helix-like DNA-binding domain superfamily/Winged helix DNA-binding domain"/>
    <property type="match status" value="1"/>
</dbReference>
<dbReference type="Pfam" id="PF04218">
    <property type="entry name" value="CENP-B_N"/>
    <property type="match status" value="1"/>
</dbReference>
<sequence length="127" mass="14737">MVKCRLCIFIHTEMTAPFVHGPPHFKVLQVFVELASQMCVVRQVYSFVSLVNAGELLMNSIDSRLCYCLWRLLLGCDNMRKTAVFMQMNLAVIRLRNENQSIRNIARTLGMPKSTVWFVLNKKKNNR</sequence>
<accession>A0A060WCB9</accession>
<evidence type="ECO:0000313" key="3">
    <source>
        <dbReference type="Proteomes" id="UP000193380"/>
    </source>
</evidence>
<reference evidence="2" key="2">
    <citation type="submission" date="2014-03" db="EMBL/GenBank/DDBJ databases">
        <authorList>
            <person name="Genoscope - CEA"/>
        </authorList>
    </citation>
    <scope>NUCLEOTIDE SEQUENCE</scope>
</reference>
<evidence type="ECO:0000313" key="2">
    <source>
        <dbReference type="EMBL" id="CDQ64772.1"/>
    </source>
</evidence>
<evidence type="ECO:0000259" key="1">
    <source>
        <dbReference type="Pfam" id="PF04218"/>
    </source>
</evidence>
<proteinExistence type="predicted"/>